<dbReference type="InterPro" id="IPR036397">
    <property type="entry name" value="RNaseH_sf"/>
</dbReference>
<evidence type="ECO:0000313" key="5">
    <source>
        <dbReference type="Proteomes" id="UP000092612"/>
    </source>
</evidence>
<evidence type="ECO:0000256" key="2">
    <source>
        <dbReference type="ARBA" id="ARBA00026073"/>
    </source>
</evidence>
<dbReference type="Pfam" id="PF00929">
    <property type="entry name" value="RNase_T"/>
    <property type="match status" value="1"/>
</dbReference>
<comment type="function">
    <text evidence="1">DNA polymerase III is a complex, multichain enzyme responsible for most of the replicative synthesis in bacteria. The epsilon subunit contain the editing function and is a proofreading 3'-5' exonuclease.</text>
</comment>
<dbReference type="PANTHER" id="PTHR30231">
    <property type="entry name" value="DNA POLYMERASE III SUBUNIT EPSILON"/>
    <property type="match status" value="1"/>
</dbReference>
<evidence type="ECO:0000256" key="1">
    <source>
        <dbReference type="ARBA" id="ARBA00025483"/>
    </source>
</evidence>
<comment type="caution">
    <text evidence="4">The sequence shown here is derived from an EMBL/GenBank/DDBJ whole genome shotgun (WGS) entry which is preliminary data.</text>
</comment>
<dbReference type="InterPro" id="IPR012337">
    <property type="entry name" value="RNaseH-like_sf"/>
</dbReference>
<comment type="subunit">
    <text evidence="2">DNA polymerase III contains a core (composed of alpha, epsilon and theta chains) that associates with a tau subunit. This core dimerizes to form the POLIII' complex. PolIII' associates with the gamma complex (composed of gamma, delta, delta', psi and chi chains) and with the beta chain to form the complete DNA polymerase III complex.</text>
</comment>
<dbReference type="GO" id="GO:0045004">
    <property type="term" value="P:DNA replication proofreading"/>
    <property type="evidence" value="ECO:0007669"/>
    <property type="project" value="TreeGrafter"/>
</dbReference>
<dbReference type="AlphaFoldDB" id="A0A1B8U0A2"/>
<evidence type="ECO:0000259" key="3">
    <source>
        <dbReference type="SMART" id="SM00479"/>
    </source>
</evidence>
<gene>
    <name evidence="4" type="ORF">LPB301_08595</name>
</gene>
<keyword evidence="5" id="KW-1185">Reference proteome</keyword>
<dbReference type="SMART" id="SM00479">
    <property type="entry name" value="EXOIII"/>
    <property type="match status" value="1"/>
</dbReference>
<proteinExistence type="predicted"/>
<reference evidence="5" key="1">
    <citation type="submission" date="2016-02" db="EMBL/GenBank/DDBJ databases">
        <title>Paenibacillus sp. LPB0068, isolated from Crassostrea gigas.</title>
        <authorList>
            <person name="Shin S.-K."/>
            <person name="Yi H."/>
        </authorList>
    </citation>
    <scope>NUCLEOTIDE SEQUENCE [LARGE SCALE GENOMIC DNA]</scope>
    <source>
        <strain evidence="5">KCTC 23969</strain>
    </source>
</reference>
<dbReference type="RefSeq" id="WP_068360173.1">
    <property type="nucleotide sequence ID" value="NZ_CP019337.1"/>
</dbReference>
<dbReference type="NCBIfam" id="TIGR00573">
    <property type="entry name" value="dnaq"/>
    <property type="match status" value="1"/>
</dbReference>
<feature type="domain" description="Exonuclease" evidence="3">
    <location>
        <begin position="1"/>
        <end position="166"/>
    </location>
</feature>
<dbReference type="PANTHER" id="PTHR30231:SF37">
    <property type="entry name" value="EXODEOXYRIBONUCLEASE 10"/>
    <property type="match status" value="1"/>
</dbReference>
<evidence type="ECO:0000313" key="4">
    <source>
        <dbReference type="EMBL" id="OBY65318.1"/>
    </source>
</evidence>
<dbReference type="Proteomes" id="UP000092612">
    <property type="component" value="Unassembled WGS sequence"/>
</dbReference>
<dbReference type="EMBL" id="LSFL01000031">
    <property type="protein sequence ID" value="OBY65318.1"/>
    <property type="molecule type" value="Genomic_DNA"/>
</dbReference>
<sequence length="359" mass="41700">MYAILDIETTGGKFNEEGITEIAIYRFDGHEVVDQFISLVNPEREIQQFVVKLTGINSKMLKNAPKFFEVAKRIVEITKDCILVAHNSAFDYRILKTEFQRLSFDYQRNTLCTVELSQELIKDQPSYSLGKLTRSLGIPIADRHRANGDALATIQLFKLLLEKDTKKEIIQNSIKYFDKRVEKEKLKTLIEEIPRVLGIYFIHDANGKVIFIGRGKNIKSEINKLFLKTTRRAIKIQERATSVSYNKTGNELFTRLKYYLALEAISPKFNFRKKFKLIEENFNNENFLIIDKGRELEENAVILIENNTICCYGYTNLAYQENNIDILKSVLTTIDNKEISKTIVKNYLDKNKVQKIIRL</sequence>
<dbReference type="GO" id="GO:0008408">
    <property type="term" value="F:3'-5' exonuclease activity"/>
    <property type="evidence" value="ECO:0007669"/>
    <property type="project" value="TreeGrafter"/>
</dbReference>
<dbReference type="STRING" id="996801.BW723_13185"/>
<dbReference type="InterPro" id="IPR013520">
    <property type="entry name" value="Ribonucl_H"/>
</dbReference>
<dbReference type="InterPro" id="IPR035901">
    <property type="entry name" value="GIY-YIG_endonuc_sf"/>
</dbReference>
<protein>
    <submittedName>
        <fullName evidence="4">DNA polymerase III subunit epsilon</fullName>
    </submittedName>
</protein>
<organism evidence="4 5">
    <name type="scientific">Polaribacter reichenbachii</name>
    <dbReference type="NCBI Taxonomy" id="996801"/>
    <lineage>
        <taxon>Bacteria</taxon>
        <taxon>Pseudomonadati</taxon>
        <taxon>Bacteroidota</taxon>
        <taxon>Flavobacteriia</taxon>
        <taxon>Flavobacteriales</taxon>
        <taxon>Flavobacteriaceae</taxon>
    </lineage>
</organism>
<dbReference type="GO" id="GO:0003677">
    <property type="term" value="F:DNA binding"/>
    <property type="evidence" value="ECO:0007669"/>
    <property type="project" value="InterPro"/>
</dbReference>
<dbReference type="KEGG" id="prn:BW723_13185"/>
<dbReference type="OrthoDB" id="9803913at2"/>
<dbReference type="SUPFAM" id="SSF53098">
    <property type="entry name" value="Ribonuclease H-like"/>
    <property type="match status" value="1"/>
</dbReference>
<dbReference type="InterPro" id="IPR006054">
    <property type="entry name" value="DnaQ"/>
</dbReference>
<dbReference type="CDD" id="cd06127">
    <property type="entry name" value="DEDDh"/>
    <property type="match status" value="1"/>
</dbReference>
<dbReference type="Gene3D" id="3.40.1440.10">
    <property type="entry name" value="GIY-YIG endonuclease"/>
    <property type="match status" value="1"/>
</dbReference>
<dbReference type="GO" id="GO:0005829">
    <property type="term" value="C:cytosol"/>
    <property type="evidence" value="ECO:0007669"/>
    <property type="project" value="TreeGrafter"/>
</dbReference>
<dbReference type="GO" id="GO:0003887">
    <property type="term" value="F:DNA-directed DNA polymerase activity"/>
    <property type="evidence" value="ECO:0007669"/>
    <property type="project" value="InterPro"/>
</dbReference>
<dbReference type="Gene3D" id="3.30.420.10">
    <property type="entry name" value="Ribonuclease H-like superfamily/Ribonuclease H"/>
    <property type="match status" value="1"/>
</dbReference>
<accession>A0A1B8U0A2</accession>
<dbReference type="FunFam" id="3.30.420.10:FF:000045">
    <property type="entry name" value="3'-5' exonuclease DinG"/>
    <property type="match status" value="1"/>
</dbReference>
<name>A0A1B8U0A2_9FLAO</name>